<keyword evidence="1" id="KW-0472">Membrane</keyword>
<feature type="transmembrane region" description="Helical" evidence="1">
    <location>
        <begin position="169"/>
        <end position="194"/>
    </location>
</feature>
<proteinExistence type="predicted"/>
<feature type="transmembrane region" description="Helical" evidence="1">
    <location>
        <begin position="292"/>
        <end position="314"/>
    </location>
</feature>
<reference evidence="3 4" key="1">
    <citation type="submission" date="2018-12" db="EMBL/GenBank/DDBJ databases">
        <title>Glycomyces sp. YIM 121974 draft genome.</title>
        <authorList>
            <person name="Li Q."/>
        </authorList>
    </citation>
    <scope>NUCLEOTIDE SEQUENCE [LARGE SCALE GENOMIC DNA]</scope>
    <source>
        <strain evidence="3 4">YIM 121974</strain>
    </source>
</reference>
<feature type="transmembrane region" description="Helical" evidence="1">
    <location>
        <begin position="128"/>
        <end position="149"/>
    </location>
</feature>
<dbReference type="Pfam" id="PF04235">
    <property type="entry name" value="DUF418"/>
    <property type="match status" value="1"/>
</dbReference>
<dbReference type="PANTHER" id="PTHR30590:SF2">
    <property type="entry name" value="INNER MEMBRANE PROTEIN"/>
    <property type="match status" value="1"/>
</dbReference>
<accession>A0A426V5L1</accession>
<feature type="transmembrane region" description="Helical" evidence="1">
    <location>
        <begin position="105"/>
        <end position="121"/>
    </location>
</feature>
<keyword evidence="4" id="KW-1185">Reference proteome</keyword>
<sequence length="363" mass="38066">MLLLIAVAYAPVYTTSGEAGGYGRRPGGSFLDQVVSFASTLVVENRAFPMFGVLFGYGLVMLVEGGRRKGLSEQESRGVLRRRSLWLLVFGTVHTLLAYTGEILAAYGVAGLTIGLLVFKPHLRLGRVLAILAPCYLVASAIMMTVLVNDDGTLVQPGYATGEDWVLRLIGVVAGPIGNTLLFPMFVFVVIGIWAARKRLLDRPADNVPLLKRLALVGISVSVAGALPLALAGAGAFATGDLAYGVLNMIQELTGVFAGIGYAALFGLLGLRLAGREGPGTRLLAAAGQRSLSVYLFISLAIALVMNHDLIGVGDAVGKAGAVGVAVAIWAVAVLAARVLDAEGRQGPAEVLLRRLVYRGARR</sequence>
<keyword evidence="1" id="KW-1133">Transmembrane helix</keyword>
<feature type="transmembrane region" description="Helical" evidence="1">
    <location>
        <begin position="250"/>
        <end position="271"/>
    </location>
</feature>
<evidence type="ECO:0000313" key="4">
    <source>
        <dbReference type="Proteomes" id="UP000277256"/>
    </source>
</evidence>
<evidence type="ECO:0000259" key="2">
    <source>
        <dbReference type="Pfam" id="PF04235"/>
    </source>
</evidence>
<protein>
    <submittedName>
        <fullName evidence="3">DUF418 domain-containing protein</fullName>
    </submittedName>
</protein>
<evidence type="ECO:0000313" key="3">
    <source>
        <dbReference type="EMBL" id="RRS02194.1"/>
    </source>
</evidence>
<feature type="transmembrane region" description="Helical" evidence="1">
    <location>
        <begin position="214"/>
        <end position="238"/>
    </location>
</feature>
<feature type="transmembrane region" description="Helical" evidence="1">
    <location>
        <begin position="320"/>
        <end position="340"/>
    </location>
</feature>
<dbReference type="OrthoDB" id="2388539at2"/>
<dbReference type="InterPro" id="IPR052529">
    <property type="entry name" value="Bact_Transport_Assoc"/>
</dbReference>
<keyword evidence="1" id="KW-0812">Transmembrane</keyword>
<gene>
    <name evidence="3" type="ORF">EIW28_00625</name>
</gene>
<dbReference type="Proteomes" id="UP000277256">
    <property type="component" value="Unassembled WGS sequence"/>
</dbReference>
<dbReference type="InterPro" id="IPR007349">
    <property type="entry name" value="DUF418"/>
</dbReference>
<comment type="caution">
    <text evidence="3">The sequence shown here is derived from an EMBL/GenBank/DDBJ whole genome shotgun (WGS) entry which is preliminary data.</text>
</comment>
<dbReference type="EMBL" id="RSEB01000001">
    <property type="protein sequence ID" value="RRS02194.1"/>
    <property type="molecule type" value="Genomic_DNA"/>
</dbReference>
<evidence type="ECO:0000256" key="1">
    <source>
        <dbReference type="SAM" id="Phobius"/>
    </source>
</evidence>
<dbReference type="AlphaFoldDB" id="A0A426V5L1"/>
<dbReference type="PANTHER" id="PTHR30590">
    <property type="entry name" value="INNER MEMBRANE PROTEIN"/>
    <property type="match status" value="1"/>
</dbReference>
<name>A0A426V5L1_9ACTN</name>
<feature type="domain" description="DUF418" evidence="2">
    <location>
        <begin position="195"/>
        <end position="359"/>
    </location>
</feature>
<organism evidence="3 4">
    <name type="scientific">Glycomyces terrestris</name>
    <dbReference type="NCBI Taxonomy" id="2493553"/>
    <lineage>
        <taxon>Bacteria</taxon>
        <taxon>Bacillati</taxon>
        <taxon>Actinomycetota</taxon>
        <taxon>Actinomycetes</taxon>
        <taxon>Glycomycetales</taxon>
        <taxon>Glycomycetaceae</taxon>
        <taxon>Glycomyces</taxon>
    </lineage>
</organism>